<reference evidence="7 8" key="1">
    <citation type="submission" date="2019-03" db="EMBL/GenBank/DDBJ databases">
        <title>Genomic Encyclopedia of Type Strains, Phase IV (KMG-IV): sequencing the most valuable type-strain genomes for metagenomic binning, comparative biology and taxonomic classification.</title>
        <authorList>
            <person name="Goeker M."/>
        </authorList>
    </citation>
    <scope>NUCLEOTIDE SEQUENCE [LARGE SCALE GENOMIC DNA]</scope>
    <source>
        <strain evidence="7 8">DSM 19377</strain>
    </source>
</reference>
<evidence type="ECO:0000256" key="4">
    <source>
        <dbReference type="ARBA" id="ARBA00022989"/>
    </source>
</evidence>
<comment type="subcellular location">
    <subcellularLocation>
        <location evidence="1">Cell membrane</location>
        <topology evidence="1">Multi-pass membrane protein</topology>
    </subcellularLocation>
</comment>
<feature type="transmembrane region" description="Helical" evidence="6">
    <location>
        <begin position="426"/>
        <end position="446"/>
    </location>
</feature>
<evidence type="ECO:0000256" key="1">
    <source>
        <dbReference type="ARBA" id="ARBA00004651"/>
    </source>
</evidence>
<accession>A0A4R2P7M1</accession>
<dbReference type="EMBL" id="SLXK01000006">
    <property type="protein sequence ID" value="TCP30194.1"/>
    <property type="molecule type" value="Genomic_DNA"/>
</dbReference>
<feature type="transmembrane region" description="Helical" evidence="6">
    <location>
        <begin position="238"/>
        <end position="261"/>
    </location>
</feature>
<keyword evidence="4 6" id="KW-1133">Transmembrane helix</keyword>
<feature type="transmembrane region" description="Helical" evidence="6">
    <location>
        <begin position="200"/>
        <end position="218"/>
    </location>
</feature>
<feature type="transmembrane region" description="Helical" evidence="6">
    <location>
        <begin position="12"/>
        <end position="31"/>
    </location>
</feature>
<evidence type="ECO:0000313" key="8">
    <source>
        <dbReference type="Proteomes" id="UP000295416"/>
    </source>
</evidence>
<dbReference type="AlphaFoldDB" id="A0A4R2P7M1"/>
<dbReference type="Pfam" id="PF13520">
    <property type="entry name" value="AA_permease_2"/>
    <property type="match status" value="1"/>
</dbReference>
<keyword evidence="2" id="KW-1003">Cell membrane</keyword>
<evidence type="ECO:0000256" key="6">
    <source>
        <dbReference type="SAM" id="Phobius"/>
    </source>
</evidence>
<dbReference type="GO" id="GO:0005886">
    <property type="term" value="C:plasma membrane"/>
    <property type="evidence" value="ECO:0007669"/>
    <property type="project" value="UniProtKB-SubCell"/>
</dbReference>
<evidence type="ECO:0000256" key="3">
    <source>
        <dbReference type="ARBA" id="ARBA00022692"/>
    </source>
</evidence>
<feature type="transmembrane region" description="Helical" evidence="6">
    <location>
        <begin position="37"/>
        <end position="64"/>
    </location>
</feature>
<dbReference type="RefSeq" id="WP_132744724.1">
    <property type="nucleotide sequence ID" value="NZ_SLXK01000006.1"/>
</dbReference>
<keyword evidence="5 6" id="KW-0472">Membrane</keyword>
<dbReference type="PANTHER" id="PTHR42770:SF7">
    <property type="entry name" value="MEMBRANE PROTEIN"/>
    <property type="match status" value="1"/>
</dbReference>
<keyword evidence="8" id="KW-1185">Reference proteome</keyword>
<feature type="transmembrane region" description="Helical" evidence="6">
    <location>
        <begin position="92"/>
        <end position="116"/>
    </location>
</feature>
<evidence type="ECO:0000256" key="5">
    <source>
        <dbReference type="ARBA" id="ARBA00023136"/>
    </source>
</evidence>
<dbReference type="PIRSF" id="PIRSF006060">
    <property type="entry name" value="AA_transporter"/>
    <property type="match status" value="1"/>
</dbReference>
<organism evidence="7 8">
    <name type="scientific">Scopulibacillus darangshiensis</name>
    <dbReference type="NCBI Taxonomy" id="442528"/>
    <lineage>
        <taxon>Bacteria</taxon>
        <taxon>Bacillati</taxon>
        <taxon>Bacillota</taxon>
        <taxon>Bacilli</taxon>
        <taxon>Bacillales</taxon>
        <taxon>Sporolactobacillaceae</taxon>
        <taxon>Scopulibacillus</taxon>
    </lineage>
</organism>
<feature type="transmembrane region" description="Helical" evidence="6">
    <location>
        <begin position="168"/>
        <end position="188"/>
    </location>
</feature>
<dbReference type="OrthoDB" id="178667at2"/>
<sequence length="473" mass="51084">MGNSNQQFDKVLSRMDVLILAFGAMIGWGWVVLSGTWIASAGFLGAMIAFAVGGVLVVFVGLTYAELVSAMPKAGGEHAYTLRAMGTTASYVTSWFIVLGYFSVVAFEAVALPTVIDYLFPNYQVGYMWTITGWDVYLSWVLVGVIGSIFVTAINYLGVKPAAMVQMVLTIVIVLIGLMLIFGSSIGGESANLSPLFKDGMAGVMSVIIMTPFMFVGFDVIPQASEEMNVPFKSIGKILVISVISAVVFYLAIIYGVGMALDHTSLSRSELATADSMAAVYHSGIFAKVLILGGVAGILTSWNAFIIGGSRVLYAMAESGMLPSWFGKLHPKYKTPSNAILAIGVLATLCPLLGRPMLVWLSDAGGLAIVVSWLMVAISFVVLRKREPDMPRPYRAGKGNMIGWTAIVLALAIALLYMPYMPSSLVWPAEWMILIIWWIIGAFFFIQMKKGKYSSGSGTNLLNQSYSDQTIRD</sequence>
<name>A0A4R2P7M1_9BACL</name>
<dbReference type="Gene3D" id="1.20.1740.10">
    <property type="entry name" value="Amino acid/polyamine transporter I"/>
    <property type="match status" value="1"/>
</dbReference>
<feature type="transmembrane region" description="Helical" evidence="6">
    <location>
        <begin position="136"/>
        <end position="156"/>
    </location>
</feature>
<evidence type="ECO:0000313" key="7">
    <source>
        <dbReference type="EMBL" id="TCP30194.1"/>
    </source>
</evidence>
<feature type="transmembrane region" description="Helical" evidence="6">
    <location>
        <begin position="402"/>
        <end position="420"/>
    </location>
</feature>
<gene>
    <name evidence="7" type="ORF">EV207_10617</name>
</gene>
<feature type="transmembrane region" description="Helical" evidence="6">
    <location>
        <begin position="360"/>
        <end position="382"/>
    </location>
</feature>
<dbReference type="InterPro" id="IPR050367">
    <property type="entry name" value="APC_superfamily"/>
</dbReference>
<dbReference type="GO" id="GO:0022857">
    <property type="term" value="F:transmembrane transporter activity"/>
    <property type="evidence" value="ECO:0007669"/>
    <property type="project" value="InterPro"/>
</dbReference>
<comment type="caution">
    <text evidence="7">The sequence shown here is derived from an EMBL/GenBank/DDBJ whole genome shotgun (WGS) entry which is preliminary data.</text>
</comment>
<protein>
    <submittedName>
        <fullName evidence="7">Amino acid/polyamine/organocation transporter (APC superfamily)</fullName>
    </submittedName>
</protein>
<dbReference type="InterPro" id="IPR002293">
    <property type="entry name" value="AA/rel_permease1"/>
</dbReference>
<dbReference type="Proteomes" id="UP000295416">
    <property type="component" value="Unassembled WGS sequence"/>
</dbReference>
<dbReference type="PANTHER" id="PTHR42770">
    <property type="entry name" value="AMINO ACID TRANSPORTER-RELATED"/>
    <property type="match status" value="1"/>
</dbReference>
<feature type="transmembrane region" description="Helical" evidence="6">
    <location>
        <begin position="285"/>
        <end position="314"/>
    </location>
</feature>
<proteinExistence type="predicted"/>
<feature type="transmembrane region" description="Helical" evidence="6">
    <location>
        <begin position="335"/>
        <end position="354"/>
    </location>
</feature>
<evidence type="ECO:0000256" key="2">
    <source>
        <dbReference type="ARBA" id="ARBA00022475"/>
    </source>
</evidence>
<keyword evidence="3 6" id="KW-0812">Transmembrane</keyword>